<keyword evidence="5" id="KW-1185">Reference proteome</keyword>
<sequence length="162" mass="18913">MDLEIQRKTLIEELGVHLEEENLAPLAARILATLILSGRKGVTFDELVNDLHAGKSTVSTHLDHLQTTNRVKYFTKPGDRKRYFVIDPDLILNIMDEMITKWETERKLHLKIREYKEQCNCKAKETGGFQFDLEFQEDFLTYLEETSNAVKKFKAKLLLRNN</sequence>
<dbReference type="Gene3D" id="1.10.10.10">
    <property type="entry name" value="Winged helix-like DNA-binding domain superfamily/Winged helix DNA-binding domain"/>
    <property type="match status" value="1"/>
</dbReference>
<reference evidence="4" key="1">
    <citation type="submission" date="2021-02" db="EMBL/GenBank/DDBJ databases">
        <title>Salinimicrobium sp. nov. isolated from seawater in Tongyeong, Republic of Korea.</title>
        <authorList>
            <person name="Lee S.-J."/>
        </authorList>
    </citation>
    <scope>NUCLEOTIDE SEQUENCE</scope>
    <source>
        <strain evidence="4">HN-2-9-2</strain>
    </source>
</reference>
<evidence type="ECO:0000256" key="2">
    <source>
        <dbReference type="ARBA" id="ARBA00023125"/>
    </source>
</evidence>
<protein>
    <submittedName>
        <fullName evidence="4">Transcriptional regulator</fullName>
    </submittedName>
</protein>
<dbReference type="RefSeq" id="WP_265162266.1">
    <property type="nucleotide sequence ID" value="NZ_CP069620.1"/>
</dbReference>
<organism evidence="4 5">
    <name type="scientific">Salinimicrobium tongyeongense</name>
    <dbReference type="NCBI Taxonomy" id="2809707"/>
    <lineage>
        <taxon>Bacteria</taxon>
        <taxon>Pseudomonadati</taxon>
        <taxon>Bacteroidota</taxon>
        <taxon>Flavobacteriia</taxon>
        <taxon>Flavobacteriales</taxon>
        <taxon>Flavobacteriaceae</taxon>
        <taxon>Salinimicrobium</taxon>
    </lineage>
</organism>
<name>A0ABY6NM60_9FLAO</name>
<evidence type="ECO:0000313" key="5">
    <source>
        <dbReference type="Proteomes" id="UP001163981"/>
    </source>
</evidence>
<dbReference type="PANTHER" id="PTHR38465:SF1">
    <property type="entry name" value="HTH-TYPE TRANSCRIPTIONAL REGULATOR MJ1563-RELATED"/>
    <property type="match status" value="1"/>
</dbReference>
<evidence type="ECO:0000256" key="1">
    <source>
        <dbReference type="ARBA" id="ARBA00023015"/>
    </source>
</evidence>
<dbReference type="Proteomes" id="UP001163981">
    <property type="component" value="Chromosome"/>
</dbReference>
<dbReference type="PANTHER" id="PTHR38465">
    <property type="entry name" value="HTH-TYPE TRANSCRIPTIONAL REGULATOR MJ1563-RELATED"/>
    <property type="match status" value="1"/>
</dbReference>
<keyword evidence="2" id="KW-0238">DNA-binding</keyword>
<dbReference type="InterPro" id="IPR036390">
    <property type="entry name" value="WH_DNA-bd_sf"/>
</dbReference>
<evidence type="ECO:0000256" key="3">
    <source>
        <dbReference type="ARBA" id="ARBA00023163"/>
    </source>
</evidence>
<keyword evidence="1" id="KW-0805">Transcription regulation</keyword>
<evidence type="ECO:0000313" key="4">
    <source>
        <dbReference type="EMBL" id="UZH53970.1"/>
    </source>
</evidence>
<dbReference type="InterPro" id="IPR052362">
    <property type="entry name" value="HTH-GbsR_regulator"/>
</dbReference>
<proteinExistence type="predicted"/>
<gene>
    <name evidence="4" type="ORF">JRG66_08060</name>
</gene>
<accession>A0ABY6NM60</accession>
<dbReference type="InterPro" id="IPR036388">
    <property type="entry name" value="WH-like_DNA-bd_sf"/>
</dbReference>
<dbReference type="EMBL" id="CP069620">
    <property type="protein sequence ID" value="UZH53970.1"/>
    <property type="molecule type" value="Genomic_DNA"/>
</dbReference>
<keyword evidence="3" id="KW-0804">Transcription</keyword>
<dbReference type="SUPFAM" id="SSF46785">
    <property type="entry name" value="Winged helix' DNA-binding domain"/>
    <property type="match status" value="1"/>
</dbReference>